<dbReference type="EMBL" id="CP000379">
    <property type="protein sequence ID" value="ABF79405.1"/>
    <property type="molecule type" value="Genomic_DNA"/>
</dbReference>
<reference evidence="2" key="1">
    <citation type="submission" date="2006-05" db="EMBL/GenBank/DDBJ databases">
        <title>Complete sequence of chromosome 2 of Burkholderia cenocepacia AU 1054.</title>
        <authorList>
            <consortium name="US DOE Joint Genome Institute"/>
            <person name="Copeland A."/>
            <person name="Lucas S."/>
            <person name="Lapidus A."/>
            <person name="Barry K."/>
            <person name="Detter J.C."/>
            <person name="Glavina del Rio T."/>
            <person name="Hammon N."/>
            <person name="Israni S."/>
            <person name="Dalin E."/>
            <person name="Tice H."/>
            <person name="Pitluck S."/>
            <person name="Chain P."/>
            <person name="Malfatti S."/>
            <person name="Shin M."/>
            <person name="Vergez L."/>
            <person name="Schmutz J."/>
            <person name="Larimer F."/>
            <person name="Land M."/>
            <person name="Hauser L."/>
            <person name="Kyrpides N."/>
            <person name="Lykidis A."/>
            <person name="LiPuma J.J."/>
            <person name="Konstantinidis K."/>
            <person name="Tiedje J.M."/>
            <person name="Richardson P."/>
        </authorList>
    </citation>
    <scope>NUCLEOTIDE SEQUENCE [LARGE SCALE GENOMIC DNA]</scope>
    <source>
        <strain evidence="2">AU 1054</strain>
    </source>
</reference>
<name>A0A0H2XY12_BURO1</name>
<organism evidence="2">
    <name type="scientific">Burkholderia orbicola (strain AU 1054)</name>
    <dbReference type="NCBI Taxonomy" id="331271"/>
    <lineage>
        <taxon>Bacteria</taxon>
        <taxon>Pseudomonadati</taxon>
        <taxon>Pseudomonadota</taxon>
        <taxon>Betaproteobacteria</taxon>
        <taxon>Burkholderiales</taxon>
        <taxon>Burkholderiaceae</taxon>
        <taxon>Burkholderia</taxon>
        <taxon>Burkholderia cepacia complex</taxon>
        <taxon>Burkholderia orbicola</taxon>
    </lineage>
</organism>
<dbReference type="AlphaFoldDB" id="A0A0H2XY12"/>
<proteinExistence type="predicted"/>
<dbReference type="HOGENOM" id="CLU_1451874_0_0_4"/>
<evidence type="ECO:0000256" key="1">
    <source>
        <dbReference type="SAM" id="MobiDB-lite"/>
    </source>
</evidence>
<feature type="region of interest" description="Disordered" evidence="1">
    <location>
        <begin position="159"/>
        <end position="186"/>
    </location>
</feature>
<feature type="compositionally biased region" description="Low complexity" evidence="1">
    <location>
        <begin position="163"/>
        <end position="176"/>
    </location>
</feature>
<gene>
    <name evidence="2" type="ordered locus">Bcen_4523</name>
</gene>
<accession>A0A0H2XY12</accession>
<sequence length="186" mass="20010">MVRRFIECLFLASSAARGTTLRVIVRIAYRSFAATTCDANGRRADRFNRRKPGGAARAPVRTCPCGSGSRAGKCRPGADDRQPAGSASHRARRDGLSRHAGPLQARCSNGDVPNHCDRGLRTAACDDRSFFYPVCCLMLVPATGRCRCSGDQPTTFRARRDAAAAPRPTAASPRTASWPVRKAFAA</sequence>
<protein>
    <submittedName>
        <fullName evidence="2">Uncharacterized protein</fullName>
    </submittedName>
</protein>
<feature type="region of interest" description="Disordered" evidence="1">
    <location>
        <begin position="66"/>
        <end position="104"/>
    </location>
</feature>
<evidence type="ECO:0000313" key="2">
    <source>
        <dbReference type="EMBL" id="ABF79405.1"/>
    </source>
</evidence>